<dbReference type="KEGG" id="cyj:Cyan7822_2355"/>
<protein>
    <submittedName>
        <fullName evidence="2">Uncharacterized protein</fullName>
    </submittedName>
</protein>
<feature type="coiled-coil region" evidence="1">
    <location>
        <begin position="50"/>
        <end position="77"/>
    </location>
</feature>
<evidence type="ECO:0000256" key="1">
    <source>
        <dbReference type="SAM" id="Coils"/>
    </source>
</evidence>
<gene>
    <name evidence="2" type="ordered locus">Cyan7822_2355</name>
</gene>
<reference evidence="3" key="1">
    <citation type="journal article" date="2011" name="MBio">
        <title>Novel metabolic attributes of the genus Cyanothece, comprising a group of unicellular nitrogen-fixing Cyanobacteria.</title>
        <authorList>
            <person name="Bandyopadhyay A."/>
            <person name="Elvitigala T."/>
            <person name="Welsh E."/>
            <person name="Stockel J."/>
            <person name="Liberton M."/>
            <person name="Min H."/>
            <person name="Sherman L.A."/>
            <person name="Pakrasi H.B."/>
        </authorList>
    </citation>
    <scope>NUCLEOTIDE SEQUENCE [LARGE SCALE GENOMIC DNA]</scope>
    <source>
        <strain evidence="3">PCC 7822</strain>
    </source>
</reference>
<evidence type="ECO:0000313" key="3">
    <source>
        <dbReference type="Proteomes" id="UP000008206"/>
    </source>
</evidence>
<evidence type="ECO:0000313" key="2">
    <source>
        <dbReference type="EMBL" id="ADN14333.1"/>
    </source>
</evidence>
<name>E0UFV0_GLOV7</name>
<dbReference type="AlphaFoldDB" id="E0UFV0"/>
<dbReference type="STRING" id="497965.Cyan7822_2355"/>
<proteinExistence type="predicted"/>
<sequence>MQQNGGFPCPECGEMISVSRELLLGFLSGSQDSIYCSRCGLKLTINPENSQEALEQYRQLDEVIQKSQQNVEQAQKGHF</sequence>
<dbReference type="RefSeq" id="WP_013322438.1">
    <property type="nucleotide sequence ID" value="NC_014501.1"/>
</dbReference>
<dbReference type="EMBL" id="CP002198">
    <property type="protein sequence ID" value="ADN14333.1"/>
    <property type="molecule type" value="Genomic_DNA"/>
</dbReference>
<dbReference type="HOGENOM" id="CLU_2600204_0_0_3"/>
<organism evidence="2 3">
    <name type="scientific">Gloeothece verrucosa (strain PCC 7822)</name>
    <name type="common">Cyanothece sp. (strain PCC 7822)</name>
    <dbReference type="NCBI Taxonomy" id="497965"/>
    <lineage>
        <taxon>Bacteria</taxon>
        <taxon>Bacillati</taxon>
        <taxon>Cyanobacteriota</taxon>
        <taxon>Cyanophyceae</taxon>
        <taxon>Oscillatoriophycideae</taxon>
        <taxon>Chroococcales</taxon>
        <taxon>Aphanothecaceae</taxon>
        <taxon>Gloeothece</taxon>
        <taxon>Gloeothece verrucosa</taxon>
    </lineage>
</organism>
<keyword evidence="3" id="KW-1185">Reference proteome</keyword>
<dbReference type="OrthoDB" id="1095227at2"/>
<dbReference type="Proteomes" id="UP000008206">
    <property type="component" value="Chromosome"/>
</dbReference>
<accession>E0UFV0</accession>
<keyword evidence="1" id="KW-0175">Coiled coil</keyword>